<organism evidence="2 3">
    <name type="scientific">Acetobacteroides hydrogenigenes</name>
    <dbReference type="NCBI Taxonomy" id="979970"/>
    <lineage>
        <taxon>Bacteria</taxon>
        <taxon>Pseudomonadati</taxon>
        <taxon>Bacteroidota</taxon>
        <taxon>Bacteroidia</taxon>
        <taxon>Bacteroidales</taxon>
        <taxon>Rikenellaceae</taxon>
        <taxon>Acetobacteroides</taxon>
    </lineage>
</organism>
<accession>A0A4R2EQL7</accession>
<sequence length="364" mass="38208">MRKIVQVLAVALALFATTSCSEEMQDPLLTADSGVMEVSGGVVFAPGVPTTFCGSDTVTLWAGKTINAGNVVIANDATNLYVTVTSTCGFQAVSENIKMWLGTNLENLDGGGITRPSAGGFPYKATVTSGNTHTFTVPLNLIPFYDATKCGVQPIYVVVHADVLVCDGSGNPSGGETAFGGDVPGPGSAWWFYGIYTPACCETPPPPPSTNKLGTAFAKGGWVFTTDKKSNPEKLPSLNLTKNRWGWAINLTTAGTTTYDLWVGAGLNYTSKGIKVGSVTITYNGLQAIVTYTLNSGYAIEEAHVYAGDYKPTTLAPGQYGNTICFDPLVSTYTLTVDVADTNGDGVWFIVHAVAYGPSLTNPV</sequence>
<keyword evidence="1" id="KW-0732">Signal</keyword>
<dbReference type="PROSITE" id="PS51257">
    <property type="entry name" value="PROKAR_LIPOPROTEIN"/>
    <property type="match status" value="1"/>
</dbReference>
<name>A0A4R2EQL7_9BACT</name>
<dbReference type="AlphaFoldDB" id="A0A4R2EQL7"/>
<feature type="signal peptide" evidence="1">
    <location>
        <begin position="1"/>
        <end position="21"/>
    </location>
</feature>
<protein>
    <submittedName>
        <fullName evidence="2">Uncharacterized protein</fullName>
    </submittedName>
</protein>
<evidence type="ECO:0000313" key="3">
    <source>
        <dbReference type="Proteomes" id="UP000294830"/>
    </source>
</evidence>
<gene>
    <name evidence="2" type="ORF">CLV25_10878</name>
</gene>
<evidence type="ECO:0000313" key="2">
    <source>
        <dbReference type="EMBL" id="TCN66739.1"/>
    </source>
</evidence>
<comment type="caution">
    <text evidence="2">The sequence shown here is derived from an EMBL/GenBank/DDBJ whole genome shotgun (WGS) entry which is preliminary data.</text>
</comment>
<proteinExistence type="predicted"/>
<reference evidence="2 3" key="1">
    <citation type="submission" date="2019-03" db="EMBL/GenBank/DDBJ databases">
        <title>Genomic Encyclopedia of Archaeal and Bacterial Type Strains, Phase II (KMG-II): from individual species to whole genera.</title>
        <authorList>
            <person name="Goeker M."/>
        </authorList>
    </citation>
    <scope>NUCLEOTIDE SEQUENCE [LARGE SCALE GENOMIC DNA]</scope>
    <source>
        <strain evidence="2 3">RL-C</strain>
    </source>
</reference>
<keyword evidence="3" id="KW-1185">Reference proteome</keyword>
<dbReference type="EMBL" id="SLWB01000008">
    <property type="protein sequence ID" value="TCN66739.1"/>
    <property type="molecule type" value="Genomic_DNA"/>
</dbReference>
<evidence type="ECO:0000256" key="1">
    <source>
        <dbReference type="SAM" id="SignalP"/>
    </source>
</evidence>
<dbReference type="RefSeq" id="WP_131839432.1">
    <property type="nucleotide sequence ID" value="NZ_SLWB01000008.1"/>
</dbReference>
<feature type="chain" id="PRO_5020598109" evidence="1">
    <location>
        <begin position="22"/>
        <end position="364"/>
    </location>
</feature>
<dbReference type="Proteomes" id="UP000294830">
    <property type="component" value="Unassembled WGS sequence"/>
</dbReference>
<dbReference type="OrthoDB" id="599464at2"/>